<feature type="region of interest" description="Disordered" evidence="2">
    <location>
        <begin position="382"/>
        <end position="405"/>
    </location>
</feature>
<dbReference type="Proteomes" id="UP001057375">
    <property type="component" value="Unassembled WGS sequence"/>
</dbReference>
<feature type="domain" description="Iron hydrogenase large subunit C-terminal" evidence="3">
    <location>
        <begin position="103"/>
        <end position="272"/>
    </location>
</feature>
<organism evidence="4 5">
    <name type="scientific">Aduncisulcus paluster</name>
    <dbReference type="NCBI Taxonomy" id="2918883"/>
    <lineage>
        <taxon>Eukaryota</taxon>
        <taxon>Metamonada</taxon>
        <taxon>Carpediemonas-like organisms</taxon>
        <taxon>Aduncisulcus</taxon>
    </lineage>
</organism>
<dbReference type="InterPro" id="IPR004108">
    <property type="entry name" value="Fe_hydrogenase_lsu_C"/>
</dbReference>
<sequence>MEKKSIVRIGIDDIGTIGEECVIPLIDTSCGLEEEGLVSFASRDGKSAAAQRRHHEEKKESIIKIALTDCLSCSGCVTSAETILLEEHSMEKANDFMTDHKDNFVVTIAPQIVTTFSAIHSLPPKIAFLVLRQFFLNRGAIAVYSLSGCQRLAAELVRKEVVSSKPDSPLIVSSCPGLVCYVEKKYPHLLPFLSKVPSPMTLGGILIRSLHSVHVKHLSIQPCFDRKLEASRPETTRKRLNISTSEVEMFPLTDIVVSLKEMEQKIDEFISSLISRSSQPNHSITISSLSEHPSAQPKNITIENVISYQIREEESKLKTGEHVILDPINQISDPSIVPLCHTPFPSGYCECVASVSTTGDVIPPFVKGKNADDLHITCSIPINSKSEKDDDQGKIGGKDEEEKEEGFTSLMSLDLSLHQVNGLRNIHNMSNRIRRASRMAKSSFKSSQKTTMMYEAMACSGGCLFGGALSSDRGALKRGEEMARSASLCSKKEETPEISDGFCVKTRMSHDHLLACLDMISKVDINLVKQDDRREMKPYEVFFEGQEEVKDVKRGGVILMSKSDLDF</sequence>
<proteinExistence type="inferred from homology"/>
<evidence type="ECO:0000313" key="4">
    <source>
        <dbReference type="EMBL" id="GKT26959.1"/>
    </source>
</evidence>
<protein>
    <recommendedName>
        <fullName evidence="3">Iron hydrogenase large subunit C-terminal domain-containing protein</fullName>
    </recommendedName>
</protein>
<evidence type="ECO:0000256" key="1">
    <source>
        <dbReference type="ARBA" id="ARBA00006596"/>
    </source>
</evidence>
<evidence type="ECO:0000256" key="2">
    <source>
        <dbReference type="SAM" id="MobiDB-lite"/>
    </source>
</evidence>
<dbReference type="PANTHER" id="PTHR11615">
    <property type="entry name" value="NITRATE, FORMATE, IRON DEHYDROGENASE"/>
    <property type="match status" value="1"/>
</dbReference>
<name>A0ABQ5K3B1_9EUKA</name>
<dbReference type="Gene3D" id="3.40.950.10">
    <property type="entry name" value="Fe-only Hydrogenase (Larger Subunit), Chain L, domain 3"/>
    <property type="match status" value="1"/>
</dbReference>
<accession>A0ABQ5K3B1</accession>
<gene>
    <name evidence="4" type="ORF">ADUPG1_013546</name>
</gene>
<dbReference type="Pfam" id="PF02906">
    <property type="entry name" value="Fe_hyd_lg_C"/>
    <property type="match status" value="1"/>
</dbReference>
<evidence type="ECO:0000259" key="3">
    <source>
        <dbReference type="Pfam" id="PF02906"/>
    </source>
</evidence>
<keyword evidence="5" id="KW-1185">Reference proteome</keyword>
<dbReference type="SUPFAM" id="SSF53920">
    <property type="entry name" value="Fe-only hydrogenase"/>
    <property type="match status" value="2"/>
</dbReference>
<evidence type="ECO:0000313" key="5">
    <source>
        <dbReference type="Proteomes" id="UP001057375"/>
    </source>
</evidence>
<comment type="caution">
    <text evidence="4">The sequence shown here is derived from an EMBL/GenBank/DDBJ whole genome shotgun (WGS) entry which is preliminary data.</text>
</comment>
<reference evidence="4" key="1">
    <citation type="submission" date="2022-03" db="EMBL/GenBank/DDBJ databases">
        <title>Draft genome sequence of Aduncisulcus paluster, a free-living microaerophilic Fornicata.</title>
        <authorList>
            <person name="Yuyama I."/>
            <person name="Kume K."/>
            <person name="Tamura T."/>
            <person name="Inagaki Y."/>
            <person name="Hashimoto T."/>
        </authorList>
    </citation>
    <scope>NUCLEOTIDE SEQUENCE</scope>
    <source>
        <strain evidence="4">NY0171</strain>
    </source>
</reference>
<dbReference type="EMBL" id="BQXS01012693">
    <property type="protein sequence ID" value="GKT26959.1"/>
    <property type="molecule type" value="Genomic_DNA"/>
</dbReference>
<dbReference type="InterPro" id="IPR009016">
    <property type="entry name" value="Fe_hydrogenase"/>
</dbReference>
<comment type="similarity">
    <text evidence="1">Belongs to the NARF family.</text>
</comment>
<dbReference type="InterPro" id="IPR050340">
    <property type="entry name" value="Cytosolic_Fe-S_CAF"/>
</dbReference>
<feature type="compositionally biased region" description="Basic and acidic residues" evidence="2">
    <location>
        <begin position="385"/>
        <end position="400"/>
    </location>
</feature>